<proteinExistence type="predicted"/>
<evidence type="ECO:0000313" key="3">
    <source>
        <dbReference type="Proteomes" id="UP000002027"/>
    </source>
</evidence>
<feature type="transmembrane region" description="Helical" evidence="1">
    <location>
        <begin position="120"/>
        <end position="137"/>
    </location>
</feature>
<feature type="transmembrane region" description="Helical" evidence="1">
    <location>
        <begin position="173"/>
        <end position="200"/>
    </location>
</feature>
<evidence type="ECO:0000256" key="1">
    <source>
        <dbReference type="SAM" id="Phobius"/>
    </source>
</evidence>
<accession>D1C1V7</accession>
<name>D1C1V7_SPHTD</name>
<dbReference type="AlphaFoldDB" id="D1C1V7"/>
<dbReference type="Proteomes" id="UP000002027">
    <property type="component" value="Chromosome 1"/>
</dbReference>
<evidence type="ECO:0000313" key="2">
    <source>
        <dbReference type="EMBL" id="ACZ38224.1"/>
    </source>
</evidence>
<keyword evidence="1" id="KW-0472">Membrane</keyword>
<dbReference type="EMBL" id="CP001823">
    <property type="protein sequence ID" value="ACZ38224.1"/>
    <property type="molecule type" value="Genomic_DNA"/>
</dbReference>
<dbReference type="RefSeq" id="WP_012871271.1">
    <property type="nucleotide sequence ID" value="NC_013523.1"/>
</dbReference>
<feature type="transmembrane region" description="Helical" evidence="1">
    <location>
        <begin position="44"/>
        <end position="62"/>
    </location>
</feature>
<sequence length="245" mass="27055">MLYRFVSGDVPIMIMLYLVFWLWARGRVSLLRQVAVHDTPVWNWIGRVTLGIVLAFPVWVTLFDNWRQLLGYALSPAKRWQSDPFDTVLTAAPIRDITLVLLAAGLLGCALLYSRHRGSIPLAVMWAAIGLACIYFLNPIRIRLDVYLYGTQASLADPQPIDVGFILFWATGLYALITGLLAAGAALLFAGVALPVRLVYWLATRGRVEQEAPVYQVFHRKARALHDPAAAGGETGPPTNPESVG</sequence>
<reference evidence="2 3" key="2">
    <citation type="journal article" date="2010" name="Stand. Genomic Sci.">
        <title>Complete genome sequence of Desulfohalobium retbaense type strain (HR(100)).</title>
        <authorList>
            <person name="Spring S."/>
            <person name="Nolan M."/>
            <person name="Lapidus A."/>
            <person name="Glavina Del Rio T."/>
            <person name="Copeland A."/>
            <person name="Tice H."/>
            <person name="Cheng J.F."/>
            <person name="Lucas S."/>
            <person name="Land M."/>
            <person name="Chen F."/>
            <person name="Bruce D."/>
            <person name="Goodwin L."/>
            <person name="Pitluck S."/>
            <person name="Ivanova N."/>
            <person name="Mavromatis K."/>
            <person name="Mikhailova N."/>
            <person name="Pati A."/>
            <person name="Chen A."/>
            <person name="Palaniappan K."/>
            <person name="Hauser L."/>
            <person name="Chang Y.J."/>
            <person name="Jeffries C.D."/>
            <person name="Munk C."/>
            <person name="Kiss H."/>
            <person name="Chain P."/>
            <person name="Han C."/>
            <person name="Brettin T."/>
            <person name="Detter J.C."/>
            <person name="Schuler E."/>
            <person name="Goker M."/>
            <person name="Rohde M."/>
            <person name="Bristow J."/>
            <person name="Eisen J.A."/>
            <person name="Markowitz V."/>
            <person name="Hugenholtz P."/>
            <person name="Kyrpides N.C."/>
            <person name="Klenk H.P."/>
        </authorList>
    </citation>
    <scope>NUCLEOTIDE SEQUENCE [LARGE SCALE GENOMIC DNA]</scope>
    <source>
        <strain evidence="3">ATCC 49802 / DSM 20745 / S 6022</strain>
    </source>
</reference>
<reference evidence="3" key="1">
    <citation type="submission" date="2009-11" db="EMBL/GenBank/DDBJ databases">
        <title>The complete chromosome 1 of Sphaerobacter thermophilus DSM 20745.</title>
        <authorList>
            <person name="Lucas S."/>
            <person name="Copeland A."/>
            <person name="Lapidus A."/>
            <person name="Glavina del Rio T."/>
            <person name="Dalin E."/>
            <person name="Tice H."/>
            <person name="Bruce D."/>
            <person name="Goodwin L."/>
            <person name="Pitluck S."/>
            <person name="Kyrpides N."/>
            <person name="Mavromatis K."/>
            <person name="Ivanova N."/>
            <person name="Mikhailova N."/>
            <person name="LaButti K.M."/>
            <person name="Clum A."/>
            <person name="Sun H.I."/>
            <person name="Brettin T."/>
            <person name="Detter J.C."/>
            <person name="Han C."/>
            <person name="Larimer F."/>
            <person name="Land M."/>
            <person name="Hauser L."/>
            <person name="Markowitz V."/>
            <person name="Cheng J.F."/>
            <person name="Hugenholtz P."/>
            <person name="Woyke T."/>
            <person name="Wu D."/>
            <person name="Steenblock K."/>
            <person name="Schneider S."/>
            <person name="Pukall R."/>
            <person name="Goeker M."/>
            <person name="Klenk H.P."/>
            <person name="Eisen J.A."/>
        </authorList>
    </citation>
    <scope>NUCLEOTIDE SEQUENCE [LARGE SCALE GENOMIC DNA]</scope>
    <source>
        <strain evidence="3">ATCC 49802 / DSM 20745 / S 6022</strain>
    </source>
</reference>
<feature type="transmembrane region" description="Helical" evidence="1">
    <location>
        <begin position="6"/>
        <end position="24"/>
    </location>
</feature>
<dbReference type="InParanoid" id="D1C1V7"/>
<protein>
    <submittedName>
        <fullName evidence="2">Uncharacterized protein</fullName>
    </submittedName>
</protein>
<dbReference type="KEGG" id="sti:Sthe_0787"/>
<gene>
    <name evidence="2" type="ordered locus">Sthe_0787</name>
</gene>
<organism evidence="2 3">
    <name type="scientific">Sphaerobacter thermophilus (strain ATCC 49802 / DSM 20745 / KCCM 41009 / NCIMB 13125 / S 6022)</name>
    <dbReference type="NCBI Taxonomy" id="479434"/>
    <lineage>
        <taxon>Bacteria</taxon>
        <taxon>Pseudomonadati</taxon>
        <taxon>Thermomicrobiota</taxon>
        <taxon>Thermomicrobia</taxon>
        <taxon>Sphaerobacterales</taxon>
        <taxon>Sphaerobacterineae</taxon>
        <taxon>Sphaerobacteraceae</taxon>
        <taxon>Sphaerobacter</taxon>
    </lineage>
</organism>
<keyword evidence="1" id="KW-1133">Transmembrane helix</keyword>
<dbReference type="HOGENOM" id="CLU_1133030_0_0_0"/>
<keyword evidence="1" id="KW-0812">Transmembrane</keyword>
<keyword evidence="3" id="KW-1185">Reference proteome</keyword>
<feature type="transmembrane region" description="Helical" evidence="1">
    <location>
        <begin position="94"/>
        <end position="113"/>
    </location>
</feature>